<gene>
    <name evidence="2" type="ORF">PEPS_10600</name>
</gene>
<feature type="domain" description="Putative auto-transporter adhesin head GIN" evidence="1">
    <location>
        <begin position="42"/>
        <end position="185"/>
    </location>
</feature>
<sequence length="187" mass="20803">MKNIFLSLLVVLGLSACTETFDIKPEGAMESKTVPLENIDLNRLMLNHHIHLKIATGEQPNLRLTADKNILPYVLVHELENTLDIRLAQSANVSEAYEVQATLVLPKPLRYAQAYDYSSIEILSPFNADSLEVLLRKHANLSAEVHSKFLKATLDDYSKIKLAGHLNDLSLDLQSGAKADTTQLNIN</sequence>
<evidence type="ECO:0000259" key="1">
    <source>
        <dbReference type="Pfam" id="PF10988"/>
    </source>
</evidence>
<dbReference type="EMBL" id="AP025292">
    <property type="protein sequence ID" value="BDC98779.1"/>
    <property type="molecule type" value="Genomic_DNA"/>
</dbReference>
<accession>A0ABM7VCX7</accession>
<proteinExistence type="predicted"/>
<name>A0ABM7VCX7_9BACT</name>
<dbReference type="Pfam" id="PF10988">
    <property type="entry name" value="DUF2807"/>
    <property type="match status" value="1"/>
</dbReference>
<reference evidence="2 3" key="1">
    <citation type="submission" date="2021-12" db="EMBL/GenBank/DDBJ databases">
        <title>Genome sequencing of bacteria with rrn-lacking chromosome and rrn-plasmid.</title>
        <authorList>
            <person name="Anda M."/>
            <person name="Iwasaki W."/>
        </authorList>
    </citation>
    <scope>NUCLEOTIDE SEQUENCE [LARGE SCALE GENOMIC DNA]</scope>
    <source>
        <strain evidence="2 3">NBRC 101262</strain>
    </source>
</reference>
<dbReference type="InterPro" id="IPR021255">
    <property type="entry name" value="DUF2807"/>
</dbReference>
<dbReference type="Proteomes" id="UP001354989">
    <property type="component" value="Chromosome"/>
</dbReference>
<dbReference type="PROSITE" id="PS51257">
    <property type="entry name" value="PROKAR_LIPOPROTEIN"/>
    <property type="match status" value="1"/>
</dbReference>
<keyword evidence="3" id="KW-1185">Reference proteome</keyword>
<dbReference type="RefSeq" id="WP_338397865.1">
    <property type="nucleotide sequence ID" value="NZ_AP025292.1"/>
</dbReference>
<protein>
    <recommendedName>
        <fullName evidence="1">Putative auto-transporter adhesin head GIN domain-containing protein</fullName>
    </recommendedName>
</protein>
<organism evidence="2 3">
    <name type="scientific">Persicobacter psychrovividus</name>
    <dbReference type="NCBI Taxonomy" id="387638"/>
    <lineage>
        <taxon>Bacteria</taxon>
        <taxon>Pseudomonadati</taxon>
        <taxon>Bacteroidota</taxon>
        <taxon>Cytophagia</taxon>
        <taxon>Cytophagales</taxon>
        <taxon>Persicobacteraceae</taxon>
        <taxon>Persicobacter</taxon>
    </lineage>
</organism>
<evidence type="ECO:0000313" key="3">
    <source>
        <dbReference type="Proteomes" id="UP001354989"/>
    </source>
</evidence>
<dbReference type="Gene3D" id="2.160.20.120">
    <property type="match status" value="1"/>
</dbReference>
<evidence type="ECO:0000313" key="2">
    <source>
        <dbReference type="EMBL" id="BDC98779.1"/>
    </source>
</evidence>